<evidence type="ECO:0000313" key="3">
    <source>
        <dbReference type="Proteomes" id="UP001153076"/>
    </source>
</evidence>
<dbReference type="Proteomes" id="UP001153076">
    <property type="component" value="Unassembled WGS sequence"/>
</dbReference>
<dbReference type="InterPro" id="IPR015655">
    <property type="entry name" value="PP2C"/>
</dbReference>
<dbReference type="InterPro" id="IPR001932">
    <property type="entry name" value="PPM-type_phosphatase-like_dom"/>
</dbReference>
<dbReference type="AlphaFoldDB" id="A0A9Q1GYP8"/>
<dbReference type="PANTHER" id="PTHR13832">
    <property type="entry name" value="PROTEIN PHOSPHATASE 2C"/>
    <property type="match status" value="1"/>
</dbReference>
<protein>
    <recommendedName>
        <fullName evidence="1">PPM-type phosphatase domain-containing protein</fullName>
    </recommendedName>
</protein>
<evidence type="ECO:0000259" key="1">
    <source>
        <dbReference type="PROSITE" id="PS51746"/>
    </source>
</evidence>
<dbReference type="SUPFAM" id="SSF81606">
    <property type="entry name" value="PP2C-like"/>
    <property type="match status" value="1"/>
</dbReference>
<gene>
    <name evidence="2" type="ORF">Cgig2_024882</name>
</gene>
<name>A0A9Q1GYP8_9CARY</name>
<dbReference type="EMBL" id="JAKOGI010001081">
    <property type="protein sequence ID" value="KAJ8427872.1"/>
    <property type="molecule type" value="Genomic_DNA"/>
</dbReference>
<proteinExistence type="predicted"/>
<comment type="caution">
    <text evidence="2">The sequence shown here is derived from an EMBL/GenBank/DDBJ whole genome shotgun (WGS) entry which is preliminary data.</text>
</comment>
<organism evidence="2 3">
    <name type="scientific">Carnegiea gigantea</name>
    <dbReference type="NCBI Taxonomy" id="171969"/>
    <lineage>
        <taxon>Eukaryota</taxon>
        <taxon>Viridiplantae</taxon>
        <taxon>Streptophyta</taxon>
        <taxon>Embryophyta</taxon>
        <taxon>Tracheophyta</taxon>
        <taxon>Spermatophyta</taxon>
        <taxon>Magnoliopsida</taxon>
        <taxon>eudicotyledons</taxon>
        <taxon>Gunneridae</taxon>
        <taxon>Pentapetalae</taxon>
        <taxon>Caryophyllales</taxon>
        <taxon>Cactineae</taxon>
        <taxon>Cactaceae</taxon>
        <taxon>Cactoideae</taxon>
        <taxon>Echinocereeae</taxon>
        <taxon>Carnegiea</taxon>
    </lineage>
</organism>
<dbReference type="GO" id="GO:0004722">
    <property type="term" value="F:protein serine/threonine phosphatase activity"/>
    <property type="evidence" value="ECO:0007669"/>
    <property type="project" value="InterPro"/>
</dbReference>
<dbReference type="InterPro" id="IPR036457">
    <property type="entry name" value="PPM-type-like_dom_sf"/>
</dbReference>
<sequence length="287" mass="31170">MVVTPSSSPPQLPPGCCPKCGSVVDHPRIPFSSEDALAAVNDVHRIVFWEGFMICAVPQPPPSLLLFHSSLREDDSDLEGPSSGCTACAVIIRANKLIVANAGDSRCILSKGGQAVELSRDHKPELEGEQERILKAGGFIHDGRVNGTLNLARAIGDMQFKQNKLLPAEEQIVTANPDINTIELSDDDEFIVLACDGIWDCMSSQELVDFVREQLRTETRLSVICEKVFDRCLAPAVGGEGCDNMTMILVQFKKPVTSSSAAEDQSLPSHKSSEKWLKGSHELNIGF</sequence>
<reference evidence="2" key="1">
    <citation type="submission" date="2022-04" db="EMBL/GenBank/DDBJ databases">
        <title>Carnegiea gigantea Genome sequencing and assembly v2.</title>
        <authorList>
            <person name="Copetti D."/>
            <person name="Sanderson M.J."/>
            <person name="Burquez A."/>
            <person name="Wojciechowski M.F."/>
        </authorList>
    </citation>
    <scope>NUCLEOTIDE SEQUENCE</scope>
    <source>
        <strain evidence="2">SGP5-SGP5p</strain>
        <tissue evidence="2">Aerial part</tissue>
    </source>
</reference>
<dbReference type="PROSITE" id="PS51746">
    <property type="entry name" value="PPM_2"/>
    <property type="match status" value="1"/>
</dbReference>
<dbReference type="Pfam" id="PF00481">
    <property type="entry name" value="PP2C"/>
    <property type="match status" value="1"/>
</dbReference>
<dbReference type="PANTHER" id="PTHR13832:SF840">
    <property type="entry name" value="PROTEIN PHOSPHATASE 2C 60-RELATED"/>
    <property type="match status" value="1"/>
</dbReference>
<dbReference type="Gene3D" id="3.60.40.10">
    <property type="entry name" value="PPM-type phosphatase domain"/>
    <property type="match status" value="1"/>
</dbReference>
<dbReference type="OrthoDB" id="10264738at2759"/>
<evidence type="ECO:0000313" key="2">
    <source>
        <dbReference type="EMBL" id="KAJ8427872.1"/>
    </source>
</evidence>
<feature type="domain" description="PPM-type phosphatase" evidence="1">
    <location>
        <begin position="19"/>
        <end position="252"/>
    </location>
</feature>
<keyword evidence="3" id="KW-1185">Reference proteome</keyword>
<dbReference type="CDD" id="cd00143">
    <property type="entry name" value="PP2Cc"/>
    <property type="match status" value="1"/>
</dbReference>
<accession>A0A9Q1GYP8</accession>
<dbReference type="SMART" id="SM00332">
    <property type="entry name" value="PP2Cc"/>
    <property type="match status" value="1"/>
</dbReference>